<gene>
    <name evidence="1" type="ORF">SFRICE_030326</name>
</gene>
<protein>
    <submittedName>
        <fullName evidence="1">SFRICE_030326</fullName>
    </submittedName>
</protein>
<sequence length="150" mass="16612">MTSSILQEAIGSVRLLLTKNHPVNSLGSPQLRHLPSLLRGTGDTLMLLEIIKIENHVLGDEKDDWKSVEHVHEFATSHRENHAITSPAFGEARGNVRLLLTKNHPVPTYSYFSSQSPGKPASVYRRGGYYLGIFTRRARSACGPRPPSNS</sequence>
<name>A0A2H1V0C6_SPOFR</name>
<dbReference type="EMBL" id="ODYU01000104">
    <property type="protein sequence ID" value="SOQ34308.1"/>
    <property type="molecule type" value="Genomic_DNA"/>
</dbReference>
<accession>A0A2H1V0C6</accession>
<reference evidence="1" key="1">
    <citation type="submission" date="2016-07" db="EMBL/GenBank/DDBJ databases">
        <authorList>
            <person name="Bretaudeau A."/>
        </authorList>
    </citation>
    <scope>NUCLEOTIDE SEQUENCE</scope>
    <source>
        <strain evidence="1">Rice</strain>
        <tissue evidence="1">Whole body</tissue>
    </source>
</reference>
<organism evidence="1">
    <name type="scientific">Spodoptera frugiperda</name>
    <name type="common">Fall armyworm</name>
    <dbReference type="NCBI Taxonomy" id="7108"/>
    <lineage>
        <taxon>Eukaryota</taxon>
        <taxon>Metazoa</taxon>
        <taxon>Ecdysozoa</taxon>
        <taxon>Arthropoda</taxon>
        <taxon>Hexapoda</taxon>
        <taxon>Insecta</taxon>
        <taxon>Pterygota</taxon>
        <taxon>Neoptera</taxon>
        <taxon>Endopterygota</taxon>
        <taxon>Lepidoptera</taxon>
        <taxon>Glossata</taxon>
        <taxon>Ditrysia</taxon>
        <taxon>Noctuoidea</taxon>
        <taxon>Noctuidae</taxon>
        <taxon>Amphipyrinae</taxon>
        <taxon>Spodoptera</taxon>
    </lineage>
</organism>
<proteinExistence type="predicted"/>
<dbReference type="AlphaFoldDB" id="A0A2H1V0C6"/>
<evidence type="ECO:0000313" key="1">
    <source>
        <dbReference type="EMBL" id="SOQ34308.1"/>
    </source>
</evidence>